<evidence type="ECO:0000313" key="2">
    <source>
        <dbReference type="Proteomes" id="UP000516422"/>
    </source>
</evidence>
<accession>A0A7H1QCJ0</accession>
<proteinExistence type="predicted"/>
<dbReference type="RefSeq" id="WP_190276082.1">
    <property type="nucleotide sequence ID" value="NZ_CP051006.1"/>
</dbReference>
<protein>
    <submittedName>
        <fullName evidence="1">Uncharacterized protein</fullName>
    </submittedName>
</protein>
<dbReference type="EMBL" id="CP051006">
    <property type="protein sequence ID" value="QNT98020.1"/>
    <property type="molecule type" value="Genomic_DNA"/>
</dbReference>
<dbReference type="GeneID" id="91467283"/>
<organism evidence="1 2">
    <name type="scientific">Streptomyces griseofuscus</name>
    <dbReference type="NCBI Taxonomy" id="146922"/>
    <lineage>
        <taxon>Bacteria</taxon>
        <taxon>Bacillati</taxon>
        <taxon>Actinomycetota</taxon>
        <taxon>Actinomycetes</taxon>
        <taxon>Kitasatosporales</taxon>
        <taxon>Streptomycetaceae</taxon>
        <taxon>Streptomyces</taxon>
    </lineage>
</organism>
<evidence type="ECO:0000313" key="1">
    <source>
        <dbReference type="EMBL" id="QNT98020.1"/>
    </source>
</evidence>
<dbReference type="Proteomes" id="UP000516422">
    <property type="component" value="Chromosome"/>
</dbReference>
<dbReference type="AlphaFoldDB" id="A0A7H1QCJ0"/>
<reference evidence="1 2" key="1">
    <citation type="submission" date="2020-04" db="EMBL/GenBank/DDBJ databases">
        <title>Characterization and engineering of Streptomyces griseofuscus DSM40191 as a potential heterologous host for expression of BGCs.</title>
        <authorList>
            <person name="Gren T."/>
            <person name="Whitford C.M."/>
            <person name="Mohite O.S."/>
            <person name="Joergensen T.S."/>
            <person name="Nielsen J.B."/>
            <person name="Lee S.Y."/>
            <person name="Weber T."/>
        </authorList>
    </citation>
    <scope>NUCLEOTIDE SEQUENCE [LARGE SCALE GENOMIC DNA]</scope>
    <source>
        <strain evidence="1 2">DSM 40191</strain>
    </source>
</reference>
<sequence length="64" mass="6984">MHAALVGIALPNDVPVAPHRKFGFAGIGTFNEYAVKNGQYLSSLWMQRLQSTPFPGPDRSCLLP</sequence>
<name>A0A7H1QCJ0_9ACTN</name>
<gene>
    <name evidence="1" type="ORF">HEP81_07790</name>
</gene>
<dbReference type="KEGG" id="sgf:HEP81_07790"/>